<name>A0A7L8ZQ29_9CAUD</name>
<dbReference type="Proteomes" id="UP000593900">
    <property type="component" value="Segment"/>
</dbReference>
<dbReference type="EMBL" id="MT939488">
    <property type="protein sequence ID" value="QOI72563.1"/>
    <property type="molecule type" value="Genomic_DNA"/>
</dbReference>
<accession>A0A7L8ZQ29</accession>
<sequence length="221" mass="24353">MLPFARIVEYGNVAPSANILLDIDFDRQDIGSTSMIDSTGVQFPLSSGSAGIVQYDSEVDRNVMVFNNGYYLSPAITDGSQLDLRNIDFEIDYMFKCNTGTLQVLWQTGNYGTRRVAGISCSANQYPSTYFQIFCDTGSSFNRVLMNGANTLGWETLKITFIRGIGWSIYNARTGVTQNYPAYAFGRGDYFSIGGGYVDAASGQYYYSSGSLAYIKITKLS</sequence>
<evidence type="ECO:0000313" key="1">
    <source>
        <dbReference type="EMBL" id="QOI72563.1"/>
    </source>
</evidence>
<gene>
    <name evidence="1" type="ORF">pEaSNUABM50_00573</name>
</gene>
<evidence type="ECO:0000313" key="2">
    <source>
        <dbReference type="Proteomes" id="UP000593900"/>
    </source>
</evidence>
<protein>
    <submittedName>
        <fullName evidence="1">Putative structural protein</fullName>
    </submittedName>
</protein>
<reference evidence="1 2" key="1">
    <citation type="submission" date="2020-08" db="EMBL/GenBank/DDBJ databases">
        <title>Complete genome sequence of Erwinia phage pEa_SNUABM_50.</title>
        <authorList>
            <person name="Kim S.G."/>
            <person name="Lee S.B."/>
            <person name="Park S.C."/>
        </authorList>
    </citation>
    <scope>NUCLEOTIDE SEQUENCE [LARGE SCALE GENOMIC DNA]</scope>
</reference>
<organism evidence="1 2">
    <name type="scientific">Erwinia phage pEa_SNUABM_50</name>
    <dbReference type="NCBI Taxonomy" id="2768775"/>
    <lineage>
        <taxon>Viruses</taxon>
        <taxon>Duplodnaviria</taxon>
        <taxon>Heunggongvirae</taxon>
        <taxon>Uroviricota</taxon>
        <taxon>Caudoviricetes</taxon>
        <taxon>Eneladusvirus</taxon>
        <taxon>Eneladusvirus BF</taxon>
    </lineage>
</organism>
<proteinExistence type="predicted"/>